<dbReference type="InterPro" id="IPR003766">
    <property type="entry name" value="Uronate_isomerase"/>
</dbReference>
<proteinExistence type="inferred from homology"/>
<dbReference type="Gene3D" id="3.20.20.140">
    <property type="entry name" value="Metal-dependent hydrolases"/>
    <property type="match status" value="1"/>
</dbReference>
<gene>
    <name evidence="7 8" type="primary">uxaC</name>
    <name evidence="8" type="ORF">P7H43_06940</name>
</gene>
<comment type="caution">
    <text evidence="8">The sequence shown here is derived from an EMBL/GenBank/DDBJ whole genome shotgun (WGS) entry which is preliminary data.</text>
</comment>
<dbReference type="RefSeq" id="WP_311835378.1">
    <property type="nucleotide sequence ID" value="NZ_JARQBJ010000003.1"/>
</dbReference>
<dbReference type="EMBL" id="JARQBJ010000003">
    <property type="protein sequence ID" value="MDT2810214.1"/>
    <property type="molecule type" value="Genomic_DNA"/>
</dbReference>
<dbReference type="AlphaFoldDB" id="A0AAW8TYY8"/>
<dbReference type="GO" id="GO:0042840">
    <property type="term" value="P:D-glucuronate catabolic process"/>
    <property type="evidence" value="ECO:0007669"/>
    <property type="project" value="TreeGrafter"/>
</dbReference>
<dbReference type="GO" id="GO:0019698">
    <property type="term" value="P:D-galacturonate catabolic process"/>
    <property type="evidence" value="ECO:0007669"/>
    <property type="project" value="TreeGrafter"/>
</dbReference>
<comment type="similarity">
    <text evidence="3 7">Belongs to the metallo-dependent hydrolases superfamily. Uronate isomerase family.</text>
</comment>
<evidence type="ECO:0000256" key="5">
    <source>
        <dbReference type="ARBA" id="ARBA00020555"/>
    </source>
</evidence>
<comment type="catalytic activity">
    <reaction evidence="7">
        <text>aldehydo-D-galacturonate = keto-D-tagaturonate</text>
        <dbReference type="Rhea" id="RHEA:27702"/>
        <dbReference type="ChEBI" id="CHEBI:12952"/>
        <dbReference type="ChEBI" id="CHEBI:17886"/>
    </reaction>
</comment>
<evidence type="ECO:0000256" key="6">
    <source>
        <dbReference type="ARBA" id="ARBA00023235"/>
    </source>
</evidence>
<dbReference type="SUPFAM" id="SSF51556">
    <property type="entry name" value="Metallo-dependent hydrolases"/>
    <property type="match status" value="1"/>
</dbReference>
<keyword evidence="6 7" id="KW-0413">Isomerase</keyword>
<evidence type="ECO:0000256" key="7">
    <source>
        <dbReference type="HAMAP-Rule" id="MF_00675"/>
    </source>
</evidence>
<dbReference type="InterPro" id="IPR032466">
    <property type="entry name" value="Metal_Hydrolase"/>
</dbReference>
<accession>A0AAW8TYY8</accession>
<comment type="pathway">
    <text evidence="2 7">Carbohydrate metabolism; pentose and glucuronate interconversion.</text>
</comment>
<dbReference type="Pfam" id="PF02614">
    <property type="entry name" value="UxaC"/>
    <property type="match status" value="1"/>
</dbReference>
<evidence type="ECO:0000313" key="8">
    <source>
        <dbReference type="EMBL" id="MDT2810214.1"/>
    </source>
</evidence>
<dbReference type="PANTHER" id="PTHR30068:SF4">
    <property type="entry name" value="URONATE ISOMERASE"/>
    <property type="match status" value="1"/>
</dbReference>
<dbReference type="NCBIfam" id="NF002794">
    <property type="entry name" value="PRK02925.1"/>
    <property type="match status" value="1"/>
</dbReference>
<dbReference type="GO" id="GO:0008880">
    <property type="term" value="F:glucuronate isomerase activity"/>
    <property type="evidence" value="ECO:0007669"/>
    <property type="project" value="UniProtKB-UniRule"/>
</dbReference>
<evidence type="ECO:0000256" key="1">
    <source>
        <dbReference type="ARBA" id="ARBA00001165"/>
    </source>
</evidence>
<evidence type="ECO:0000256" key="3">
    <source>
        <dbReference type="ARBA" id="ARBA00008397"/>
    </source>
</evidence>
<evidence type="ECO:0000256" key="2">
    <source>
        <dbReference type="ARBA" id="ARBA00004892"/>
    </source>
</evidence>
<reference evidence="8" key="1">
    <citation type="submission" date="2023-03" db="EMBL/GenBank/DDBJ databases">
        <authorList>
            <person name="Shen W."/>
            <person name="Cai J."/>
        </authorList>
    </citation>
    <scope>NUCLEOTIDE SEQUENCE</scope>
    <source>
        <strain evidence="8">B226-2</strain>
    </source>
</reference>
<comment type="catalytic activity">
    <reaction evidence="1 7">
        <text>D-glucuronate = D-fructuronate</text>
        <dbReference type="Rhea" id="RHEA:13049"/>
        <dbReference type="ChEBI" id="CHEBI:58720"/>
        <dbReference type="ChEBI" id="CHEBI:59863"/>
        <dbReference type="EC" id="5.3.1.12"/>
    </reaction>
</comment>
<evidence type="ECO:0000313" key="9">
    <source>
        <dbReference type="Proteomes" id="UP001256711"/>
    </source>
</evidence>
<dbReference type="PANTHER" id="PTHR30068">
    <property type="entry name" value="URONATE ISOMERASE"/>
    <property type="match status" value="1"/>
</dbReference>
<dbReference type="EC" id="5.3.1.12" evidence="4 7"/>
<dbReference type="Proteomes" id="UP001256711">
    <property type="component" value="Unassembled WGS sequence"/>
</dbReference>
<organism evidence="8 9">
    <name type="scientific">Enterococcus asini</name>
    <dbReference type="NCBI Taxonomy" id="57732"/>
    <lineage>
        <taxon>Bacteria</taxon>
        <taxon>Bacillati</taxon>
        <taxon>Bacillota</taxon>
        <taxon>Bacilli</taxon>
        <taxon>Lactobacillales</taxon>
        <taxon>Enterococcaceae</taxon>
        <taxon>Enterococcus</taxon>
    </lineage>
</organism>
<dbReference type="HAMAP" id="MF_00675">
    <property type="entry name" value="UxaC"/>
    <property type="match status" value="1"/>
</dbReference>
<evidence type="ECO:0000256" key="4">
    <source>
        <dbReference type="ARBA" id="ARBA00012546"/>
    </source>
</evidence>
<sequence length="471" mass="53699">MFLDQDFLLENETAKALFHKFAEEQPIIDYHCHLEPIDMFKNEQYANLTQVWLNDRGAGDHYKWRLMRANGVPEELISGNGDDYDKFFAFVKTIEKAPGNPIFEWSHLELRRYFDIDLTINEKNAPEIWRLANEKIQTDDYRPKQLLEMMNVKAVCTTDDPADDLHYHQKLAKQNNAFKVLPTFRPDNVWGITADGYPAYIEKLGQAAGITIKTFADLKQALSQRVDYFHSIGGRLADQGLNTYYYHASTPEALDEILQAALSGKTAFTADEVAQFVTAIQLHLMAEYEKHGWTMQMHMNALRNDSRTLKKEVGINVGGDSMGDQAGLTHNIVALFDEAEAAGHLPKTILYSLNPTDWLPLATAMQSFQGGMVQKLQLGCAWWFNDTAEGMRQQLTTMAQQSLLANFTGMLTDSRSFLSYPRHEYFRRVLCQLLGEWVDAGRLPADEAYLGQIVADICYNNAYNYFGFFEA</sequence>
<protein>
    <recommendedName>
        <fullName evidence="5 7">Uronate isomerase</fullName>
        <ecNumber evidence="4 7">5.3.1.12</ecNumber>
    </recommendedName>
    <alternativeName>
        <fullName evidence="7">Glucuronate isomerase</fullName>
    </alternativeName>
    <alternativeName>
        <fullName evidence="7">Uronic isomerase</fullName>
    </alternativeName>
</protein>
<dbReference type="Gene3D" id="1.10.2020.10">
    <property type="entry name" value="uronate isomerase, domain 2, chain A"/>
    <property type="match status" value="1"/>
</dbReference>
<name>A0AAW8TYY8_9ENTE</name>